<evidence type="ECO:0000259" key="1">
    <source>
        <dbReference type="Pfam" id="PF12804"/>
    </source>
</evidence>
<dbReference type="AlphaFoldDB" id="A0A0U9HL45"/>
<organism evidence="2">
    <name type="scientific">Tepidanaerobacter syntrophicus</name>
    <dbReference type="NCBI Taxonomy" id="224999"/>
    <lineage>
        <taxon>Bacteria</taxon>
        <taxon>Bacillati</taxon>
        <taxon>Bacillota</taxon>
        <taxon>Clostridia</taxon>
        <taxon>Thermosediminibacterales</taxon>
        <taxon>Tepidanaerobacteraceae</taxon>
        <taxon>Tepidanaerobacter</taxon>
    </lineage>
</organism>
<dbReference type="InterPro" id="IPR025877">
    <property type="entry name" value="MobA-like_NTP_Trfase"/>
</dbReference>
<dbReference type="InterPro" id="IPR029044">
    <property type="entry name" value="Nucleotide-diphossugar_trans"/>
</dbReference>
<proteinExistence type="predicted"/>
<reference evidence="2" key="1">
    <citation type="journal article" date="2016" name="Genome Announc.">
        <title>Draft Genome Sequence of the Syntrophic Lactate-Degrading Bacterium Tepidanaerobacter syntrophicus JLT.</title>
        <authorList>
            <person name="Matsuura N."/>
            <person name="Ohashi A."/>
            <person name="Tourlousse D.M."/>
            <person name="Sekiguchi Y."/>
        </authorList>
    </citation>
    <scope>NUCLEOTIDE SEQUENCE [LARGE SCALE GENOMIC DNA]</scope>
    <source>
        <strain evidence="2">JL</strain>
    </source>
</reference>
<evidence type="ECO:0000313" key="2">
    <source>
        <dbReference type="EMBL" id="GAQ24799.1"/>
    </source>
</evidence>
<keyword evidence="2" id="KW-0808">Transferase</keyword>
<dbReference type="SUPFAM" id="SSF53448">
    <property type="entry name" value="Nucleotide-diphospho-sugar transferases"/>
    <property type="match status" value="1"/>
</dbReference>
<dbReference type="Proteomes" id="UP000062160">
    <property type="component" value="Unassembled WGS sequence"/>
</dbReference>
<evidence type="ECO:0000313" key="3">
    <source>
        <dbReference type="Proteomes" id="UP000062160"/>
    </source>
</evidence>
<protein>
    <submittedName>
        <fullName evidence="2">MobA-like NTP transferase domain-containing protein</fullName>
    </submittedName>
</protein>
<dbReference type="STRING" id="224999.GCA_001485475_00805"/>
<keyword evidence="3" id="KW-1185">Reference proteome</keyword>
<name>A0A0U9HL45_9FIRM</name>
<dbReference type="RefSeq" id="WP_059031963.1">
    <property type="nucleotide sequence ID" value="NZ_BSDN01000003.1"/>
</dbReference>
<dbReference type="Pfam" id="PF12804">
    <property type="entry name" value="NTP_transf_3"/>
    <property type="match status" value="1"/>
</dbReference>
<gene>
    <name evidence="2" type="ORF">TSYNT_6179</name>
</gene>
<dbReference type="EMBL" id="DF977000">
    <property type="protein sequence ID" value="GAQ24799.1"/>
    <property type="molecule type" value="Genomic_DNA"/>
</dbReference>
<accession>A0A0U9HL45</accession>
<dbReference type="OrthoDB" id="159246at2"/>
<dbReference type="Gene3D" id="3.90.550.10">
    <property type="entry name" value="Spore Coat Polysaccharide Biosynthesis Protein SpsA, Chain A"/>
    <property type="match status" value="1"/>
</dbReference>
<sequence>MKALILAGSQEDSPLTKFCQNKALLKICGKEMIKYIIDAMRELDFIDTIAVVGPKDELVSLEGFADIIIDSGSSMTENVLKGAEVFPDSELILIATSDIPMITSEAIRDFVEKAQKVDADFYYPIVRKEINEKKYPGVKRTYVKIKDGTFTGGNIVLVKVDTVKRCIKQAEEFMIYRKKPLKLAQILGPVIIIKFLMGTITISELEKRVGKLFGIKAKGIISDYPEIGTDVDKESDVEIAEKVLCGGIANEAQ</sequence>
<dbReference type="GO" id="GO:0016779">
    <property type="term" value="F:nucleotidyltransferase activity"/>
    <property type="evidence" value="ECO:0007669"/>
    <property type="project" value="UniProtKB-ARBA"/>
</dbReference>
<feature type="domain" description="MobA-like NTP transferase" evidence="1">
    <location>
        <begin position="4"/>
        <end position="130"/>
    </location>
</feature>